<keyword evidence="5 8" id="KW-0812">Transmembrane</keyword>
<comment type="subcellular location">
    <subcellularLocation>
        <location evidence="1">Cell membrane</location>
        <topology evidence="1">Multi-pass membrane protein</topology>
    </subcellularLocation>
</comment>
<evidence type="ECO:0000256" key="2">
    <source>
        <dbReference type="ARBA" id="ARBA00009773"/>
    </source>
</evidence>
<evidence type="ECO:0000256" key="7">
    <source>
        <dbReference type="ARBA" id="ARBA00023136"/>
    </source>
</evidence>
<feature type="transmembrane region" description="Helical" evidence="8">
    <location>
        <begin position="79"/>
        <end position="102"/>
    </location>
</feature>
<accession>A0A402D6Z8</accession>
<evidence type="ECO:0000313" key="9">
    <source>
        <dbReference type="EMBL" id="BDI29358.1"/>
    </source>
</evidence>
<comment type="similarity">
    <text evidence="2">Belongs to the autoinducer-2 exporter (AI-2E) (TC 2.A.86) family.</text>
</comment>
<dbReference type="KEGG" id="ccot:CCAX7_14090"/>
<evidence type="ECO:0000256" key="1">
    <source>
        <dbReference type="ARBA" id="ARBA00004651"/>
    </source>
</evidence>
<feature type="transmembrane region" description="Helical" evidence="8">
    <location>
        <begin position="47"/>
        <end position="67"/>
    </location>
</feature>
<dbReference type="InterPro" id="IPR002549">
    <property type="entry name" value="AI-2E-like"/>
</dbReference>
<dbReference type="PANTHER" id="PTHR21716:SF53">
    <property type="entry name" value="PERMEASE PERM-RELATED"/>
    <property type="match status" value="1"/>
</dbReference>
<dbReference type="PANTHER" id="PTHR21716">
    <property type="entry name" value="TRANSMEMBRANE PROTEIN"/>
    <property type="match status" value="1"/>
</dbReference>
<dbReference type="Pfam" id="PF01594">
    <property type="entry name" value="AI-2E_transport"/>
    <property type="match status" value="1"/>
</dbReference>
<dbReference type="GO" id="GO:0055085">
    <property type="term" value="P:transmembrane transport"/>
    <property type="evidence" value="ECO:0007669"/>
    <property type="project" value="TreeGrafter"/>
</dbReference>
<gene>
    <name evidence="9" type="ORF">CCAX7_14090</name>
</gene>
<name>A0A402D6Z8_9BACT</name>
<evidence type="ECO:0000256" key="8">
    <source>
        <dbReference type="SAM" id="Phobius"/>
    </source>
</evidence>
<feature type="transmembrane region" description="Helical" evidence="8">
    <location>
        <begin position="339"/>
        <end position="357"/>
    </location>
</feature>
<keyword evidence="4" id="KW-1003">Cell membrane</keyword>
<feature type="transmembrane region" description="Helical" evidence="8">
    <location>
        <begin position="266"/>
        <end position="295"/>
    </location>
</feature>
<dbReference type="OrthoDB" id="9793390at2"/>
<reference evidence="9 10" key="1">
    <citation type="journal article" date="2019" name="Int. J. Syst. Evol. Microbiol.">
        <title>Capsulimonas corticalis gen. nov., sp. nov., an aerobic capsulated bacterium, of a novel bacterial order, Capsulimonadales ord. nov., of the class Armatimonadia of the phylum Armatimonadetes.</title>
        <authorList>
            <person name="Li J."/>
            <person name="Kudo C."/>
            <person name="Tonouchi A."/>
        </authorList>
    </citation>
    <scope>NUCLEOTIDE SEQUENCE [LARGE SCALE GENOMIC DNA]</scope>
    <source>
        <strain evidence="9 10">AX-7</strain>
    </source>
</reference>
<dbReference type="FunCoup" id="A0A402D6Z8">
    <property type="interactions" value="500"/>
</dbReference>
<keyword evidence="6 8" id="KW-1133">Transmembrane helix</keyword>
<evidence type="ECO:0000256" key="6">
    <source>
        <dbReference type="ARBA" id="ARBA00022989"/>
    </source>
</evidence>
<dbReference type="AlphaFoldDB" id="A0A402D6Z8"/>
<organism evidence="9 10">
    <name type="scientific">Capsulimonas corticalis</name>
    <dbReference type="NCBI Taxonomy" id="2219043"/>
    <lineage>
        <taxon>Bacteria</taxon>
        <taxon>Bacillati</taxon>
        <taxon>Armatimonadota</taxon>
        <taxon>Armatimonadia</taxon>
        <taxon>Capsulimonadales</taxon>
        <taxon>Capsulimonadaceae</taxon>
        <taxon>Capsulimonas</taxon>
    </lineage>
</organism>
<dbReference type="GO" id="GO:0005886">
    <property type="term" value="C:plasma membrane"/>
    <property type="evidence" value="ECO:0007669"/>
    <property type="project" value="UniProtKB-SubCell"/>
</dbReference>
<evidence type="ECO:0000256" key="3">
    <source>
        <dbReference type="ARBA" id="ARBA00022448"/>
    </source>
</evidence>
<protein>
    <submittedName>
        <fullName evidence="9">AI-2E family transporter</fullName>
    </submittedName>
</protein>
<keyword evidence="7 8" id="KW-0472">Membrane</keyword>
<dbReference type="Proteomes" id="UP000287394">
    <property type="component" value="Chromosome"/>
</dbReference>
<feature type="transmembrane region" description="Helical" evidence="8">
    <location>
        <begin position="168"/>
        <end position="189"/>
    </location>
</feature>
<feature type="transmembrane region" description="Helical" evidence="8">
    <location>
        <begin position="224"/>
        <end position="246"/>
    </location>
</feature>
<proteinExistence type="inferred from homology"/>
<keyword evidence="3" id="KW-0813">Transport</keyword>
<dbReference type="EMBL" id="AP025739">
    <property type="protein sequence ID" value="BDI29358.1"/>
    <property type="molecule type" value="Genomic_DNA"/>
</dbReference>
<evidence type="ECO:0000256" key="5">
    <source>
        <dbReference type="ARBA" id="ARBA00022692"/>
    </source>
</evidence>
<keyword evidence="10" id="KW-1185">Reference proteome</keyword>
<evidence type="ECO:0000256" key="4">
    <source>
        <dbReference type="ARBA" id="ARBA00022475"/>
    </source>
</evidence>
<sequence>MIDTPKRKYDSLAEEWFAQVWKFVWRIALIVFTGYVIWRIRTILTDVLVAAIFAFALIGPVDWLCRYRIRGLSGRAQRLLVTLVVFVVLGIIVVKCLALMIVPFQSQVHELGQNLPHYKTHLLSMVSSAKNWFSHLPPDVQAFLQRQGATGEGISPGSWVRGMMESTFAGLAKIVDIILIPVLAFYFVLDGHSLRNEFLALVPPRRRREALRLLRASSTIMRTFVIAQFWLCVIAGVVVYIGLNIAGMNYSLILGLLAGVTRAIPIIGPIIAGIPIVLLAAIQSPMLAVKILIFFSVMHLVESKLIMPKFIGHKIHLHAALVIIVLLIGGEFFGLIGMFMAAPIAAFGRVLLLQYVIRPRRIARAVKSAAANTSPPPSPLIIKSQ</sequence>
<feature type="transmembrane region" description="Helical" evidence="8">
    <location>
        <begin position="20"/>
        <end position="41"/>
    </location>
</feature>
<dbReference type="RefSeq" id="WP_119325232.1">
    <property type="nucleotide sequence ID" value="NZ_AP025739.1"/>
</dbReference>
<evidence type="ECO:0000313" key="10">
    <source>
        <dbReference type="Proteomes" id="UP000287394"/>
    </source>
</evidence>